<evidence type="ECO:0000259" key="8">
    <source>
        <dbReference type="PROSITE" id="PS51194"/>
    </source>
</evidence>
<evidence type="ECO:0000256" key="3">
    <source>
        <dbReference type="ARBA" id="ARBA00022801"/>
    </source>
</evidence>
<dbReference type="InterPro" id="IPR014001">
    <property type="entry name" value="Helicase_ATP-bd"/>
</dbReference>
<dbReference type="PANTHER" id="PTHR47958">
    <property type="entry name" value="ATP-DEPENDENT RNA HELICASE DBP3"/>
    <property type="match status" value="1"/>
</dbReference>
<dbReference type="SMART" id="SM00487">
    <property type="entry name" value="DEXDc"/>
    <property type="match status" value="1"/>
</dbReference>
<dbReference type="OrthoDB" id="10265785at2759"/>
<dbReference type="PROSITE" id="PS51194">
    <property type="entry name" value="HELICASE_CTER"/>
    <property type="match status" value="1"/>
</dbReference>
<feature type="region of interest" description="Disordered" evidence="6">
    <location>
        <begin position="459"/>
        <end position="546"/>
    </location>
</feature>
<dbReference type="STRING" id="1257118.L8GJI6"/>
<dbReference type="RefSeq" id="XP_004335007.1">
    <property type="nucleotide sequence ID" value="XM_004334959.1"/>
</dbReference>
<keyword evidence="5" id="KW-0067">ATP-binding</keyword>
<evidence type="ECO:0000256" key="1">
    <source>
        <dbReference type="ARBA" id="ARBA00012552"/>
    </source>
</evidence>
<keyword evidence="2" id="KW-0547">Nucleotide-binding</keyword>
<dbReference type="AlphaFoldDB" id="L8GJI6"/>
<keyword evidence="10" id="KW-1185">Reference proteome</keyword>
<accession>L8GJI6</accession>
<feature type="region of interest" description="Disordered" evidence="6">
    <location>
        <begin position="79"/>
        <end position="98"/>
    </location>
</feature>
<dbReference type="GO" id="GO:0003724">
    <property type="term" value="F:RNA helicase activity"/>
    <property type="evidence" value="ECO:0007669"/>
    <property type="project" value="UniProtKB-EC"/>
</dbReference>
<evidence type="ECO:0000256" key="4">
    <source>
        <dbReference type="ARBA" id="ARBA00022806"/>
    </source>
</evidence>
<dbReference type="Pfam" id="PF00270">
    <property type="entry name" value="DEAD"/>
    <property type="match status" value="1"/>
</dbReference>
<sequence>MEQKRTLDPRSSDVASVVIRVKEWLQGQSAAQLPRTRKRLENALRPMCRLYTIPAHLSLESVLRWLIHRGMLQIEAKPARGEPQVTLHHPDDASSAGQELDADLSRRLERWWASAVATGTRPSHLRALLAALVQQVLTVRIDARPELVVARLVDDGWLQLTNDDDGQTTLAYSLPAAAHTSAGGPEVGGDEHRLRARLEAWLAAMRDREAESRPEGGPRRDWVRFDRALDSLDNTGDRPRLAALLLGACTVRWLTPAATAATATIDGGLYVSLMPPPSQKADGGVATWSTHVCPTFDEMWDDEFDARVGRKGGVDVLRGVYAYGFERPSLIQQKVVAPIVNGWDVFCQSQPGTGKSAALAMAVVQRVAALWTIEQEREKESEKEKEESETKESAGGSGAWKGKRNPMALVITPTRELALQMHRVIEAIGHHFATGPFREAHEAKQAARAAAAAAAAPTAVEVDHADDGREAAPWRRSGGGRDRRHRDCWRRERSREEGTMDDDDGKGGEEVVDDDDDEARIEEEEEEERSYHHRRGGAPRAQRSPVNSEPLLCHALVGATSVRSDMRGLKRGPLIVVGSIGRITDMANRKALYLKDLEMLVLDDSTFFFDKSTKDALAHLCETYLRGPRPQLVLATTCETAGAGPTFVKHHRRLWRRTAGEGVLKPAKLKVAADASSADRMALTFSADVSAADAVDFFADAAAEAQLSLRRPTSGQPAATTATRDDARPYLELTIPPDELVLEGVRHFYVDVDYEQWKLETFCDLYSAISIVQCIVFVNTRRKIDWLTEQLLKKDYTVSSLHGHIESSERELLLNEFRAGTSRVLITNDLLALGIDVPAVTLVVNYDLPRLPEPYLHRSGRCGRFGRKGVVINLVTTDDLLGMNEIAQHFALNVEVLPCDVADLLLQ</sequence>
<dbReference type="InterPro" id="IPR027417">
    <property type="entry name" value="P-loop_NTPase"/>
</dbReference>
<dbReference type="GeneID" id="14913493"/>
<dbReference type="CDD" id="cd18787">
    <property type="entry name" value="SF2_C_DEAD"/>
    <property type="match status" value="1"/>
</dbReference>
<dbReference type="EC" id="3.6.4.13" evidence="1"/>
<gene>
    <name evidence="9" type="ORF">ACA1_096660</name>
</gene>
<organism evidence="9 10">
    <name type="scientific">Acanthamoeba castellanii (strain ATCC 30010 / Neff)</name>
    <dbReference type="NCBI Taxonomy" id="1257118"/>
    <lineage>
        <taxon>Eukaryota</taxon>
        <taxon>Amoebozoa</taxon>
        <taxon>Discosea</taxon>
        <taxon>Longamoebia</taxon>
        <taxon>Centramoebida</taxon>
        <taxon>Acanthamoebidae</taxon>
        <taxon>Acanthamoeba</taxon>
    </lineage>
</organism>
<evidence type="ECO:0000256" key="2">
    <source>
        <dbReference type="ARBA" id="ARBA00022741"/>
    </source>
</evidence>
<feature type="domain" description="Helicase ATP-binding" evidence="7">
    <location>
        <begin position="336"/>
        <end position="637"/>
    </location>
</feature>
<evidence type="ECO:0000259" key="7">
    <source>
        <dbReference type="PROSITE" id="PS51192"/>
    </source>
</evidence>
<dbReference type="GO" id="GO:0016787">
    <property type="term" value="F:hydrolase activity"/>
    <property type="evidence" value="ECO:0007669"/>
    <property type="project" value="UniProtKB-KW"/>
</dbReference>
<evidence type="ECO:0000256" key="6">
    <source>
        <dbReference type="SAM" id="MobiDB-lite"/>
    </source>
</evidence>
<dbReference type="EMBL" id="KB008103">
    <property type="protein sequence ID" value="ELR12994.1"/>
    <property type="molecule type" value="Genomic_DNA"/>
</dbReference>
<dbReference type="SMART" id="SM00490">
    <property type="entry name" value="HELICc"/>
    <property type="match status" value="1"/>
</dbReference>
<proteinExistence type="predicted"/>
<dbReference type="SUPFAM" id="SSF52540">
    <property type="entry name" value="P-loop containing nucleoside triphosphate hydrolases"/>
    <property type="match status" value="1"/>
</dbReference>
<dbReference type="GO" id="GO:0005524">
    <property type="term" value="F:ATP binding"/>
    <property type="evidence" value="ECO:0007669"/>
    <property type="project" value="UniProtKB-KW"/>
</dbReference>
<evidence type="ECO:0000313" key="9">
    <source>
        <dbReference type="EMBL" id="ELR12994.1"/>
    </source>
</evidence>
<feature type="compositionally biased region" description="Basic and acidic residues" evidence="6">
    <location>
        <begin position="461"/>
        <end position="473"/>
    </location>
</feature>
<dbReference type="Gene3D" id="3.40.50.300">
    <property type="entry name" value="P-loop containing nucleotide triphosphate hydrolases"/>
    <property type="match status" value="3"/>
</dbReference>
<dbReference type="Proteomes" id="UP000011083">
    <property type="component" value="Unassembled WGS sequence"/>
</dbReference>
<dbReference type="KEGG" id="acan:ACA1_096660"/>
<dbReference type="Pfam" id="PF00271">
    <property type="entry name" value="Helicase_C"/>
    <property type="match status" value="1"/>
</dbReference>
<feature type="compositionally biased region" description="Acidic residues" evidence="6">
    <location>
        <begin position="499"/>
        <end position="528"/>
    </location>
</feature>
<name>L8GJI6_ACACF</name>
<keyword evidence="4 9" id="KW-0347">Helicase</keyword>
<protein>
    <recommendedName>
        <fullName evidence="1">RNA helicase</fullName>
        <ecNumber evidence="1">3.6.4.13</ecNumber>
    </recommendedName>
</protein>
<dbReference type="InterPro" id="IPR001650">
    <property type="entry name" value="Helicase_C-like"/>
</dbReference>
<dbReference type="PROSITE" id="PS51192">
    <property type="entry name" value="HELICASE_ATP_BIND_1"/>
    <property type="match status" value="1"/>
</dbReference>
<dbReference type="GO" id="GO:0003676">
    <property type="term" value="F:nucleic acid binding"/>
    <property type="evidence" value="ECO:0007669"/>
    <property type="project" value="InterPro"/>
</dbReference>
<feature type="region of interest" description="Disordered" evidence="6">
    <location>
        <begin position="376"/>
        <end position="406"/>
    </location>
</feature>
<feature type="compositionally biased region" description="Basic and acidic residues" evidence="6">
    <location>
        <begin position="489"/>
        <end position="498"/>
    </location>
</feature>
<dbReference type="InterPro" id="IPR011545">
    <property type="entry name" value="DEAD/DEAH_box_helicase_dom"/>
</dbReference>
<feature type="domain" description="Helicase C-terminal" evidence="8">
    <location>
        <begin position="764"/>
        <end position="905"/>
    </location>
</feature>
<evidence type="ECO:0000256" key="5">
    <source>
        <dbReference type="ARBA" id="ARBA00022840"/>
    </source>
</evidence>
<evidence type="ECO:0000313" key="10">
    <source>
        <dbReference type="Proteomes" id="UP000011083"/>
    </source>
</evidence>
<reference evidence="9 10" key="1">
    <citation type="journal article" date="2013" name="Genome Biol.">
        <title>Genome of Acanthamoeba castellanii highlights extensive lateral gene transfer and early evolution of tyrosine kinase signaling.</title>
        <authorList>
            <person name="Clarke M."/>
            <person name="Lohan A.J."/>
            <person name="Liu B."/>
            <person name="Lagkouvardos I."/>
            <person name="Roy S."/>
            <person name="Zafar N."/>
            <person name="Bertelli C."/>
            <person name="Schilde C."/>
            <person name="Kianianmomeni A."/>
            <person name="Burglin T.R."/>
            <person name="Frech C."/>
            <person name="Turcotte B."/>
            <person name="Kopec K.O."/>
            <person name="Synnott J.M."/>
            <person name="Choo C."/>
            <person name="Paponov I."/>
            <person name="Finkler A."/>
            <person name="Soon Heng Tan C."/>
            <person name="Hutchins A.P."/>
            <person name="Weinmeier T."/>
            <person name="Rattei T."/>
            <person name="Chu J.S."/>
            <person name="Gimenez G."/>
            <person name="Irimia M."/>
            <person name="Rigden D.J."/>
            <person name="Fitzpatrick D.A."/>
            <person name="Lorenzo-Morales J."/>
            <person name="Bateman A."/>
            <person name="Chiu C.H."/>
            <person name="Tang P."/>
            <person name="Hegemann P."/>
            <person name="Fromm H."/>
            <person name="Raoult D."/>
            <person name="Greub G."/>
            <person name="Miranda-Saavedra D."/>
            <person name="Chen N."/>
            <person name="Nash P."/>
            <person name="Ginger M.L."/>
            <person name="Horn M."/>
            <person name="Schaap P."/>
            <person name="Caler L."/>
            <person name="Loftus B."/>
        </authorList>
    </citation>
    <scope>NUCLEOTIDE SEQUENCE [LARGE SCALE GENOMIC DNA]</scope>
    <source>
        <strain evidence="9 10">Neff</strain>
    </source>
</reference>
<keyword evidence="3" id="KW-0378">Hydrolase</keyword>
<feature type="compositionally biased region" description="Basic and acidic residues" evidence="6">
    <location>
        <begin position="376"/>
        <end position="392"/>
    </location>
</feature>
<dbReference type="VEuPathDB" id="AmoebaDB:ACA1_096660"/>